<dbReference type="InterPro" id="IPR020449">
    <property type="entry name" value="Tscrpt_reg_AraC-type_HTH"/>
</dbReference>
<evidence type="ECO:0000259" key="4">
    <source>
        <dbReference type="PROSITE" id="PS01124"/>
    </source>
</evidence>
<evidence type="ECO:0000256" key="1">
    <source>
        <dbReference type="ARBA" id="ARBA00023015"/>
    </source>
</evidence>
<evidence type="ECO:0000256" key="3">
    <source>
        <dbReference type="ARBA" id="ARBA00023163"/>
    </source>
</evidence>
<dbReference type="InterPro" id="IPR009057">
    <property type="entry name" value="Homeodomain-like_sf"/>
</dbReference>
<name>A0ABR9J837_9MICC</name>
<dbReference type="PANTHER" id="PTHR46796">
    <property type="entry name" value="HTH-TYPE TRANSCRIPTIONAL ACTIVATOR RHAS-RELATED"/>
    <property type="match status" value="1"/>
</dbReference>
<comment type="caution">
    <text evidence="5">The sequence shown here is derived from an EMBL/GenBank/DDBJ whole genome shotgun (WGS) entry which is preliminary data.</text>
</comment>
<proteinExistence type="predicted"/>
<dbReference type="SUPFAM" id="SSF46689">
    <property type="entry name" value="Homeodomain-like"/>
    <property type="match status" value="2"/>
</dbReference>
<dbReference type="Proteomes" id="UP000636579">
    <property type="component" value="Unassembled WGS sequence"/>
</dbReference>
<evidence type="ECO:0000313" key="5">
    <source>
        <dbReference type="EMBL" id="MBE1515161.1"/>
    </source>
</evidence>
<keyword evidence="6" id="KW-1185">Reference proteome</keyword>
<feature type="domain" description="HTH araC/xylS-type" evidence="4">
    <location>
        <begin position="1"/>
        <end position="83"/>
    </location>
</feature>
<reference evidence="5 6" key="1">
    <citation type="submission" date="2020-10" db="EMBL/GenBank/DDBJ databases">
        <title>Sequencing the genomes of 1000 actinobacteria strains.</title>
        <authorList>
            <person name="Klenk H.-P."/>
        </authorList>
    </citation>
    <scope>NUCLEOTIDE SEQUENCE [LARGE SCALE GENOMIC DNA]</scope>
    <source>
        <strain evidence="5 6">DSM 15474</strain>
    </source>
</reference>
<dbReference type="PRINTS" id="PR00032">
    <property type="entry name" value="HTHARAC"/>
</dbReference>
<dbReference type="EMBL" id="JADBEE010000001">
    <property type="protein sequence ID" value="MBE1515161.1"/>
    <property type="molecule type" value="Genomic_DNA"/>
</dbReference>
<keyword evidence="2" id="KW-0238">DNA-binding</keyword>
<gene>
    <name evidence="5" type="ORF">H4W26_001916</name>
</gene>
<keyword evidence="1" id="KW-0805">Transcription regulation</keyword>
<evidence type="ECO:0000256" key="2">
    <source>
        <dbReference type="ARBA" id="ARBA00023125"/>
    </source>
</evidence>
<dbReference type="PROSITE" id="PS00041">
    <property type="entry name" value="HTH_ARAC_FAMILY_1"/>
    <property type="match status" value="1"/>
</dbReference>
<dbReference type="InterPro" id="IPR050204">
    <property type="entry name" value="AraC_XylS_family_regulators"/>
</dbReference>
<dbReference type="InterPro" id="IPR018062">
    <property type="entry name" value="HTH_AraC-typ_CS"/>
</dbReference>
<accession>A0ABR9J837</accession>
<dbReference type="Pfam" id="PF12833">
    <property type="entry name" value="HTH_18"/>
    <property type="match status" value="1"/>
</dbReference>
<dbReference type="Gene3D" id="1.10.10.60">
    <property type="entry name" value="Homeodomain-like"/>
    <property type="match status" value="2"/>
</dbReference>
<dbReference type="PROSITE" id="PS01124">
    <property type="entry name" value="HTH_ARAC_FAMILY_2"/>
    <property type="match status" value="1"/>
</dbReference>
<keyword evidence="3" id="KW-0804">Transcription</keyword>
<evidence type="ECO:0000313" key="6">
    <source>
        <dbReference type="Proteomes" id="UP000636579"/>
    </source>
</evidence>
<organism evidence="5 6">
    <name type="scientific">Nesterenkonia halotolerans</name>
    <dbReference type="NCBI Taxonomy" id="225325"/>
    <lineage>
        <taxon>Bacteria</taxon>
        <taxon>Bacillati</taxon>
        <taxon>Actinomycetota</taxon>
        <taxon>Actinomycetes</taxon>
        <taxon>Micrococcales</taxon>
        <taxon>Micrococcaceae</taxon>
        <taxon>Nesterenkonia</taxon>
    </lineage>
</organism>
<dbReference type="InterPro" id="IPR018060">
    <property type="entry name" value="HTH_AraC"/>
</dbReference>
<dbReference type="PANTHER" id="PTHR46796:SF7">
    <property type="entry name" value="ARAC FAMILY TRANSCRIPTIONAL REGULATOR"/>
    <property type="match status" value="1"/>
</dbReference>
<protein>
    <submittedName>
        <fullName evidence="5">AraC-like DNA-binding protein</fullName>
    </submittedName>
</protein>
<sequence length="88" mass="9959">MEDLARASSMSRSTFAQRFRDTVGTSPLAYLIDWRMLLAQRALHTRDTRIGALAFTLGYSSESAFSSAFKKHLGESPLAYRTRLTKNR</sequence>
<dbReference type="SMART" id="SM00342">
    <property type="entry name" value="HTH_ARAC"/>
    <property type="match status" value="1"/>
</dbReference>